<gene>
    <name evidence="1" type="ORF">A3A33_00385</name>
</gene>
<organism evidence="1 2">
    <name type="scientific">Candidatus Yanofskybacteria bacterium RIFCSPLOWO2_01_FULL_49_25</name>
    <dbReference type="NCBI Taxonomy" id="1802701"/>
    <lineage>
        <taxon>Bacteria</taxon>
        <taxon>Candidatus Yanofskyibacteriota</taxon>
    </lineage>
</organism>
<reference evidence="1 2" key="1">
    <citation type="journal article" date="2016" name="Nat. Commun.">
        <title>Thousands of microbial genomes shed light on interconnected biogeochemical processes in an aquifer system.</title>
        <authorList>
            <person name="Anantharaman K."/>
            <person name="Brown C.T."/>
            <person name="Hug L.A."/>
            <person name="Sharon I."/>
            <person name="Castelle C.J."/>
            <person name="Probst A.J."/>
            <person name="Thomas B.C."/>
            <person name="Singh A."/>
            <person name="Wilkins M.J."/>
            <person name="Karaoz U."/>
            <person name="Brodie E.L."/>
            <person name="Williams K.H."/>
            <person name="Hubbard S.S."/>
            <person name="Banfield J.F."/>
        </authorList>
    </citation>
    <scope>NUCLEOTIDE SEQUENCE [LARGE SCALE GENOMIC DNA]</scope>
</reference>
<sequence length="513" mass="60318">MRRLNWLGVRILYKRKCDFTGEDLITFYHPSLPIKVYRQDIWWSDQWDPKDYGRDYDFGRPFFEQFKELNDAVPKCALFTDYATIVESPYCNAATAQKRCYLCFKSITGEDCAYNHFTLRMNNTFDISYSSDCELCYESLNLRKCNRIFFSQDLEDCHDIWFSKDLIGCSDCVGCVNLRGQSYHMFNEKLTKEEYQKRFAEFDFGSAKNVEEMKKKAYEFSLKYPRRAFHGVNNTNVLGDYVYNCRNAQNVYFVADSENLKYSHQFISGGVNNSYDFTYFGAKSEWIYDSVWTGYNENNVKFAVWNYRNHDTEYTFACHSSEYIFGCVGLRKAQHCILNKQYTKEEYEVLVSKIKERMMASGEYGAMFPVALSPWAYNESTAFEFFPLTKEEAISKGFTWRDPDPKEYRDATITLSDNIKETGDDILQAILKCEACGKNYQIIGKELQFLKRFNLPIPRHCPLCRDRARIKLLNPMATYNRTCAKCDRGVQTSYSPDRPEIVYCENCYQQEVI</sequence>
<evidence type="ECO:0000313" key="1">
    <source>
        <dbReference type="EMBL" id="OGN28347.1"/>
    </source>
</evidence>
<accession>A0A1F8GSE7</accession>
<dbReference type="AlphaFoldDB" id="A0A1F8GSE7"/>
<evidence type="ECO:0008006" key="3">
    <source>
        <dbReference type="Google" id="ProtNLM"/>
    </source>
</evidence>
<comment type="caution">
    <text evidence="1">The sequence shown here is derived from an EMBL/GenBank/DDBJ whole genome shotgun (WGS) entry which is preliminary data.</text>
</comment>
<dbReference type="EMBL" id="MGKP01000021">
    <property type="protein sequence ID" value="OGN28347.1"/>
    <property type="molecule type" value="Genomic_DNA"/>
</dbReference>
<protein>
    <recommendedName>
        <fullName evidence="3">Zinc-binding domain-containing protein</fullName>
    </recommendedName>
</protein>
<evidence type="ECO:0000313" key="2">
    <source>
        <dbReference type="Proteomes" id="UP000179047"/>
    </source>
</evidence>
<proteinExistence type="predicted"/>
<dbReference type="Proteomes" id="UP000179047">
    <property type="component" value="Unassembled WGS sequence"/>
</dbReference>
<name>A0A1F8GSE7_9BACT</name>